<dbReference type="EMBL" id="GBRH01247127">
    <property type="protein sequence ID" value="JAD50768.1"/>
    <property type="molecule type" value="Transcribed_RNA"/>
</dbReference>
<reference evidence="2" key="1">
    <citation type="submission" date="2014-09" db="EMBL/GenBank/DDBJ databases">
        <authorList>
            <person name="Magalhaes I.L.F."/>
            <person name="Oliveira U."/>
            <person name="Santos F.R."/>
            <person name="Vidigal T.H.D.A."/>
            <person name="Brescovit A.D."/>
            <person name="Santos A.J."/>
        </authorList>
    </citation>
    <scope>NUCLEOTIDE SEQUENCE</scope>
    <source>
        <tissue evidence="2">Shoot tissue taken approximately 20 cm above the soil surface</tissue>
    </source>
</reference>
<evidence type="ECO:0000313" key="2">
    <source>
        <dbReference type="EMBL" id="JAD50768.1"/>
    </source>
</evidence>
<reference evidence="2" key="2">
    <citation type="journal article" date="2015" name="Data Brief">
        <title>Shoot transcriptome of the giant reed, Arundo donax.</title>
        <authorList>
            <person name="Barrero R.A."/>
            <person name="Guerrero F.D."/>
            <person name="Moolhuijzen P."/>
            <person name="Goolsby J.A."/>
            <person name="Tidwell J."/>
            <person name="Bellgard S.E."/>
            <person name="Bellgard M.I."/>
        </authorList>
    </citation>
    <scope>NUCLEOTIDE SEQUENCE</scope>
    <source>
        <tissue evidence="2">Shoot tissue taken approximately 20 cm above the soil surface</tissue>
    </source>
</reference>
<sequence>MGKPSAHQRSEKVEEATRRREGRWWRRQPSVEQ</sequence>
<name>A0A0A9ALM2_ARUDO</name>
<organism evidence="2">
    <name type="scientific">Arundo donax</name>
    <name type="common">Giant reed</name>
    <name type="synonym">Donax arundinaceus</name>
    <dbReference type="NCBI Taxonomy" id="35708"/>
    <lineage>
        <taxon>Eukaryota</taxon>
        <taxon>Viridiplantae</taxon>
        <taxon>Streptophyta</taxon>
        <taxon>Embryophyta</taxon>
        <taxon>Tracheophyta</taxon>
        <taxon>Spermatophyta</taxon>
        <taxon>Magnoliopsida</taxon>
        <taxon>Liliopsida</taxon>
        <taxon>Poales</taxon>
        <taxon>Poaceae</taxon>
        <taxon>PACMAD clade</taxon>
        <taxon>Arundinoideae</taxon>
        <taxon>Arundineae</taxon>
        <taxon>Arundo</taxon>
    </lineage>
</organism>
<feature type="compositionally biased region" description="Basic and acidic residues" evidence="1">
    <location>
        <begin position="8"/>
        <end position="24"/>
    </location>
</feature>
<feature type="region of interest" description="Disordered" evidence="1">
    <location>
        <begin position="1"/>
        <end position="33"/>
    </location>
</feature>
<proteinExistence type="predicted"/>
<dbReference type="AlphaFoldDB" id="A0A0A9ALM2"/>
<protein>
    <submittedName>
        <fullName evidence="2">Uncharacterized protein</fullName>
    </submittedName>
</protein>
<accession>A0A0A9ALM2</accession>
<evidence type="ECO:0000256" key="1">
    <source>
        <dbReference type="SAM" id="MobiDB-lite"/>
    </source>
</evidence>